<name>A0ABQ9W1T0_SAGOE</name>
<reference evidence="2 3" key="1">
    <citation type="submission" date="2023-05" db="EMBL/GenBank/DDBJ databases">
        <title>B98-5 Cell Line De Novo Hybrid Assembly: An Optical Mapping Approach.</title>
        <authorList>
            <person name="Kananen K."/>
            <person name="Auerbach J.A."/>
            <person name="Kautto E."/>
            <person name="Blachly J.S."/>
        </authorList>
    </citation>
    <scope>NUCLEOTIDE SEQUENCE [LARGE SCALE GENOMIC DNA]</scope>
    <source>
        <strain evidence="2">B95-8</strain>
        <tissue evidence="2">Cell line</tissue>
    </source>
</reference>
<dbReference type="EMBL" id="JASSZA010000003">
    <property type="protein sequence ID" value="KAK2115602.1"/>
    <property type="molecule type" value="Genomic_DNA"/>
</dbReference>
<sequence>VNKAADCDPDCRDIPVDLISAATPGKKVGVNLGKSRVELREEEEEKGMQHCQVIPGVPGREWTLRPTCTTPSVTTIPAGSPASQPEVWDASQSPASSRLSLHPALSNGHSGDQLSDDVKSRRR</sequence>
<feature type="compositionally biased region" description="Polar residues" evidence="1">
    <location>
        <begin position="90"/>
        <end position="99"/>
    </location>
</feature>
<accession>A0ABQ9W1T0</accession>
<evidence type="ECO:0000313" key="2">
    <source>
        <dbReference type="EMBL" id="KAK2115602.1"/>
    </source>
</evidence>
<comment type="caution">
    <text evidence="2">The sequence shown here is derived from an EMBL/GenBank/DDBJ whole genome shotgun (WGS) entry which is preliminary data.</text>
</comment>
<proteinExistence type="predicted"/>
<feature type="region of interest" description="Disordered" evidence="1">
    <location>
        <begin position="68"/>
        <end position="123"/>
    </location>
</feature>
<dbReference type="Proteomes" id="UP001266305">
    <property type="component" value="Unassembled WGS sequence"/>
</dbReference>
<gene>
    <name evidence="2" type="ORF">P7K49_006228</name>
</gene>
<keyword evidence="3" id="KW-1185">Reference proteome</keyword>
<feature type="compositionally biased region" description="Polar residues" evidence="1">
    <location>
        <begin position="68"/>
        <end position="83"/>
    </location>
</feature>
<protein>
    <submittedName>
        <fullName evidence="2">Uncharacterized protein</fullName>
    </submittedName>
</protein>
<evidence type="ECO:0000256" key="1">
    <source>
        <dbReference type="SAM" id="MobiDB-lite"/>
    </source>
</evidence>
<evidence type="ECO:0000313" key="3">
    <source>
        <dbReference type="Proteomes" id="UP001266305"/>
    </source>
</evidence>
<organism evidence="2 3">
    <name type="scientific">Saguinus oedipus</name>
    <name type="common">Cotton-top tamarin</name>
    <name type="synonym">Oedipomidas oedipus</name>
    <dbReference type="NCBI Taxonomy" id="9490"/>
    <lineage>
        <taxon>Eukaryota</taxon>
        <taxon>Metazoa</taxon>
        <taxon>Chordata</taxon>
        <taxon>Craniata</taxon>
        <taxon>Vertebrata</taxon>
        <taxon>Euteleostomi</taxon>
        <taxon>Mammalia</taxon>
        <taxon>Eutheria</taxon>
        <taxon>Euarchontoglires</taxon>
        <taxon>Primates</taxon>
        <taxon>Haplorrhini</taxon>
        <taxon>Platyrrhini</taxon>
        <taxon>Cebidae</taxon>
        <taxon>Callitrichinae</taxon>
        <taxon>Saguinus</taxon>
    </lineage>
</organism>
<feature type="non-terminal residue" evidence="2">
    <location>
        <position position="1"/>
    </location>
</feature>